<dbReference type="GO" id="GO:0018845">
    <property type="term" value="F:2-hydroxychromene-2-carboxylate isomerase activity"/>
    <property type="evidence" value="ECO:0007669"/>
    <property type="project" value="UniProtKB-UniRule"/>
</dbReference>
<gene>
    <name evidence="4" type="ORF">DCF19_15175</name>
</gene>
<dbReference type="EMBL" id="QBML01000020">
    <property type="protein sequence ID" value="PZO39063.1"/>
    <property type="molecule type" value="Genomic_DNA"/>
</dbReference>
<evidence type="ECO:0000259" key="3">
    <source>
        <dbReference type="Pfam" id="PF01323"/>
    </source>
</evidence>
<protein>
    <recommendedName>
        <fullName evidence="1">2-hydroxychromene-2-carboxylate isomerase</fullName>
        <ecNumber evidence="1">5.99.1.4</ecNumber>
    </recommendedName>
</protein>
<dbReference type="AlphaFoldDB" id="A0A2W4W1S8"/>
<dbReference type="Proteomes" id="UP000249467">
    <property type="component" value="Unassembled WGS sequence"/>
</dbReference>
<dbReference type="GO" id="GO:0006749">
    <property type="term" value="P:glutathione metabolic process"/>
    <property type="evidence" value="ECO:0007669"/>
    <property type="project" value="TreeGrafter"/>
</dbReference>
<dbReference type="Gene3D" id="3.40.30.10">
    <property type="entry name" value="Glutaredoxin"/>
    <property type="match status" value="1"/>
</dbReference>
<comment type="catalytic activity">
    <reaction evidence="1">
        <text>2-hydroxychromene-2-carboxylate = (3E)-4-(2-hydroxyphenyl)-2-oxobut-3-enoate</text>
        <dbReference type="Rhea" id="RHEA:27401"/>
        <dbReference type="ChEBI" id="CHEBI:59350"/>
        <dbReference type="ChEBI" id="CHEBI:59353"/>
        <dbReference type="EC" id="5.99.1.4"/>
    </reaction>
</comment>
<dbReference type="GO" id="GO:0004602">
    <property type="term" value="F:glutathione peroxidase activity"/>
    <property type="evidence" value="ECO:0007669"/>
    <property type="project" value="TreeGrafter"/>
</dbReference>
<proteinExistence type="inferred from homology"/>
<dbReference type="InterPro" id="IPR036249">
    <property type="entry name" value="Thioredoxin-like_sf"/>
</dbReference>
<sequence>MTVLIDFYYGLGSRYSYLAVSQISRIEAKFNCQFVWKPLFSGKLIQLWQRNPFTEQPVSGQYDRVYRQLDAQRWSDYYGIPFCEPKLKKIAPELLAIAVLATKHYDLQVAYSKLLFQKIFVTQVEITIEVLVELATDLEMSEDSFREALRSPDLYLELDRTTQEAFQRGAFGVPTFFVDSEMFWGNDRLVLLEHYLLRNS</sequence>
<comment type="caution">
    <text evidence="4">The sequence shown here is derived from an EMBL/GenBank/DDBJ whole genome shotgun (WGS) entry which is preliminary data.</text>
</comment>
<feature type="domain" description="DSBA-like thioredoxin" evidence="3">
    <location>
        <begin position="5"/>
        <end position="196"/>
    </location>
</feature>
<dbReference type="GO" id="GO:0004364">
    <property type="term" value="F:glutathione transferase activity"/>
    <property type="evidence" value="ECO:0007669"/>
    <property type="project" value="TreeGrafter"/>
</dbReference>
<accession>A0A2W4W1S8</accession>
<organism evidence="4 5">
    <name type="scientific">Pseudanabaena frigida</name>
    <dbReference type="NCBI Taxonomy" id="945775"/>
    <lineage>
        <taxon>Bacteria</taxon>
        <taxon>Bacillati</taxon>
        <taxon>Cyanobacteriota</taxon>
        <taxon>Cyanophyceae</taxon>
        <taxon>Pseudanabaenales</taxon>
        <taxon>Pseudanabaenaceae</taxon>
        <taxon>Pseudanabaena</taxon>
    </lineage>
</organism>
<dbReference type="EC" id="5.99.1.4" evidence="1"/>
<evidence type="ECO:0000256" key="1">
    <source>
        <dbReference type="PIRNR" id="PIRNR006386"/>
    </source>
</evidence>
<evidence type="ECO:0000313" key="5">
    <source>
        <dbReference type="Proteomes" id="UP000249467"/>
    </source>
</evidence>
<dbReference type="SUPFAM" id="SSF52833">
    <property type="entry name" value="Thioredoxin-like"/>
    <property type="match status" value="1"/>
</dbReference>
<dbReference type="InterPro" id="IPR001853">
    <property type="entry name" value="DSBA-like_thioredoxin_dom"/>
</dbReference>
<comment type="similarity">
    <text evidence="1">Belongs to the GST superfamily. NadH family.</text>
</comment>
<dbReference type="PANTHER" id="PTHR42943:SF2">
    <property type="entry name" value="GLUTATHIONE S-TRANSFERASE KAPPA 1"/>
    <property type="match status" value="1"/>
</dbReference>
<dbReference type="Pfam" id="PF01323">
    <property type="entry name" value="DSBA"/>
    <property type="match status" value="1"/>
</dbReference>
<dbReference type="InterPro" id="IPR051924">
    <property type="entry name" value="GST_Kappa/NadH"/>
</dbReference>
<dbReference type="PANTHER" id="PTHR42943">
    <property type="entry name" value="GLUTATHIONE S-TRANSFERASE KAPPA"/>
    <property type="match status" value="1"/>
</dbReference>
<evidence type="ECO:0000313" key="4">
    <source>
        <dbReference type="EMBL" id="PZO39063.1"/>
    </source>
</evidence>
<name>A0A2W4W1S8_9CYAN</name>
<keyword evidence="1" id="KW-0413">Isomerase</keyword>
<dbReference type="PIRSF" id="PIRSF006386">
    <property type="entry name" value="HCCAis_GSTk"/>
    <property type="match status" value="1"/>
</dbReference>
<dbReference type="InterPro" id="IPR014440">
    <property type="entry name" value="HCCAis_GSTk"/>
</dbReference>
<reference evidence="4 5" key="1">
    <citation type="submission" date="2018-04" db="EMBL/GenBank/DDBJ databases">
        <authorList>
            <person name="Go L.Y."/>
            <person name="Mitchell J.A."/>
        </authorList>
    </citation>
    <scope>NUCLEOTIDE SEQUENCE [LARGE SCALE GENOMIC DNA]</scope>
    <source>
        <strain evidence="4">ULC066bin1</strain>
    </source>
</reference>
<evidence type="ECO:0000256" key="2">
    <source>
        <dbReference type="PIRSR" id="PIRSR006386-1"/>
    </source>
</evidence>
<feature type="active site" description="Nucleophile" evidence="2">
    <location>
        <position position="13"/>
    </location>
</feature>
<reference evidence="4 5" key="2">
    <citation type="submission" date="2018-06" db="EMBL/GenBank/DDBJ databases">
        <title>Metagenomic assembly of (sub)arctic Cyanobacteria and their associated microbiome from non-axenic cultures.</title>
        <authorList>
            <person name="Baurain D."/>
        </authorList>
    </citation>
    <scope>NUCLEOTIDE SEQUENCE [LARGE SCALE GENOMIC DNA]</scope>
    <source>
        <strain evidence="4">ULC066bin1</strain>
    </source>
</reference>